<protein>
    <submittedName>
        <fullName evidence="1">Uncharacterized protein</fullName>
    </submittedName>
</protein>
<comment type="caution">
    <text evidence="1">The sequence shown here is derived from an EMBL/GenBank/DDBJ whole genome shotgun (WGS) entry which is preliminary data.</text>
</comment>
<gene>
    <name evidence="1" type="ORF">SDC9_62737</name>
</gene>
<sequence>MYTKIFNTSIVIFDGKTDELIGTATFKLTDESEKALLNLLNYNIQPSSLTLLEVDLYNPSPNYTPPIPYSPYARKGTIYALFTDAYTGNLVPVEIQLNYNARARGNTTGNLYHFESVEFGDIAITSVKIIY</sequence>
<name>A0A644XJT6_9ZZZZ</name>
<reference evidence="1" key="1">
    <citation type="submission" date="2019-08" db="EMBL/GenBank/DDBJ databases">
        <authorList>
            <person name="Kucharzyk K."/>
            <person name="Murdoch R.W."/>
            <person name="Higgins S."/>
            <person name="Loffler F."/>
        </authorList>
    </citation>
    <scope>NUCLEOTIDE SEQUENCE</scope>
</reference>
<proteinExistence type="predicted"/>
<evidence type="ECO:0000313" key="1">
    <source>
        <dbReference type="EMBL" id="MPM16359.1"/>
    </source>
</evidence>
<organism evidence="1">
    <name type="scientific">bioreactor metagenome</name>
    <dbReference type="NCBI Taxonomy" id="1076179"/>
    <lineage>
        <taxon>unclassified sequences</taxon>
        <taxon>metagenomes</taxon>
        <taxon>ecological metagenomes</taxon>
    </lineage>
</organism>
<dbReference type="AlphaFoldDB" id="A0A644XJT6"/>
<dbReference type="EMBL" id="VSSQ01002596">
    <property type="protein sequence ID" value="MPM16359.1"/>
    <property type="molecule type" value="Genomic_DNA"/>
</dbReference>
<accession>A0A644XJT6</accession>